<dbReference type="OMA" id="LPWEMVW"/>
<proteinExistence type="predicted"/>
<evidence type="ECO:0008006" key="3">
    <source>
        <dbReference type="Google" id="ProtNLM"/>
    </source>
</evidence>
<dbReference type="OrthoDB" id="3255669at2"/>
<reference evidence="2" key="2">
    <citation type="submission" date="2016-02" db="EMBL/GenBank/DDBJ databases">
        <title>Draft genome sequence of five rapidly growing Mycobacterium species.</title>
        <authorList>
            <person name="Katahira K."/>
            <person name="Gotou Y."/>
            <person name="Iida K."/>
            <person name="Ogura Y."/>
            <person name="Hayashi T."/>
        </authorList>
    </citation>
    <scope>NUCLEOTIDE SEQUENCE [LARGE SCALE GENOMIC DNA]</scope>
    <source>
        <strain evidence="2">JCM6362</strain>
    </source>
</reference>
<dbReference type="Proteomes" id="UP000069654">
    <property type="component" value="Unassembled WGS sequence"/>
</dbReference>
<comment type="caution">
    <text evidence="1">The sequence shown here is derived from an EMBL/GenBank/DDBJ whole genome shotgun (WGS) entry which is preliminary data.</text>
</comment>
<dbReference type="RefSeq" id="WP_003924803.1">
    <property type="nucleotide sequence ID" value="NZ_BCTB01000009.1"/>
</dbReference>
<name>A0A100XD65_MYCTH</name>
<sequence>MRRPLAVFAGTAALLYAARRYYRNWGTTKHECRQRLPGDELIRPPLVRTTEGVWIDRPAETVWPWLVQMGHNRGGLYGRGGLQALLGLARDSADRIHPQWQHLEPGDRVQLAPPGWLGRPAGLVMTVAQVLDGEALVLRGSPPDMPWDSVISFHVLARGPDKCRLLVRSRTALRRPGQVLVAELAGPVAALLTRGLLLGIKHRAEAPSSAEEALVSAEKI</sequence>
<evidence type="ECO:0000313" key="1">
    <source>
        <dbReference type="EMBL" id="GAT14452.1"/>
    </source>
</evidence>
<accession>A0A100XD65</accession>
<protein>
    <recommendedName>
        <fullName evidence="3">Polyketide cyclase / dehydrase and lipid transport</fullName>
    </recommendedName>
</protein>
<dbReference type="EMBL" id="BCTB01000009">
    <property type="protein sequence ID" value="GAT14452.1"/>
    <property type="molecule type" value="Genomic_DNA"/>
</dbReference>
<evidence type="ECO:0000313" key="2">
    <source>
        <dbReference type="Proteomes" id="UP000069654"/>
    </source>
</evidence>
<dbReference type="SUPFAM" id="SSF55961">
    <property type="entry name" value="Bet v1-like"/>
    <property type="match status" value="1"/>
</dbReference>
<organism evidence="1 2">
    <name type="scientific">Mycolicibacterium thermoresistibile</name>
    <name type="common">Mycobacterium thermoresistibile</name>
    <dbReference type="NCBI Taxonomy" id="1797"/>
    <lineage>
        <taxon>Bacteria</taxon>
        <taxon>Bacillati</taxon>
        <taxon>Actinomycetota</taxon>
        <taxon>Actinomycetes</taxon>
        <taxon>Mycobacteriales</taxon>
        <taxon>Mycobacteriaceae</taxon>
        <taxon>Mycolicibacterium</taxon>
    </lineage>
</organism>
<dbReference type="STRING" id="1797.RMCT_1422"/>
<reference evidence="1 2" key="1">
    <citation type="journal article" date="2016" name="Genome Announc.">
        <title>Draft Genome Sequences of Five Rapidly Growing Mycobacterium Species, M. thermoresistibile, M. fortuitum subsp. acetamidolyticum, M. canariasense, M. brisbanense, and M. novocastrense.</title>
        <authorList>
            <person name="Katahira K."/>
            <person name="Ogura Y."/>
            <person name="Gotoh Y."/>
            <person name="Hayashi T."/>
        </authorList>
    </citation>
    <scope>NUCLEOTIDE SEQUENCE [LARGE SCALE GENOMIC DNA]</scope>
    <source>
        <strain evidence="1 2">JCM6362</strain>
    </source>
</reference>
<dbReference type="AlphaFoldDB" id="A0A100XD65"/>
<gene>
    <name evidence="1" type="ORF">RMCT_1422</name>
</gene>